<feature type="domain" description="ABC transmembrane type-1" evidence="8">
    <location>
        <begin position="103"/>
        <end position="305"/>
    </location>
</feature>
<accession>A0ABD5P2J3</accession>
<gene>
    <name evidence="9" type="ORF">ACFOZ7_16050</name>
</gene>
<evidence type="ECO:0000256" key="7">
    <source>
        <dbReference type="RuleBase" id="RU363032"/>
    </source>
</evidence>
<dbReference type="EMBL" id="JBHSDJ010000122">
    <property type="protein sequence ID" value="MFC4248426.1"/>
    <property type="molecule type" value="Genomic_DNA"/>
</dbReference>
<keyword evidence="2 7" id="KW-0813">Transport</keyword>
<feature type="transmembrane region" description="Helical" evidence="7">
    <location>
        <begin position="105"/>
        <end position="131"/>
    </location>
</feature>
<dbReference type="GO" id="GO:0005886">
    <property type="term" value="C:plasma membrane"/>
    <property type="evidence" value="ECO:0007669"/>
    <property type="project" value="UniProtKB-SubCell"/>
</dbReference>
<keyword evidence="3" id="KW-1003">Cell membrane</keyword>
<dbReference type="InterPro" id="IPR050366">
    <property type="entry name" value="BP-dependent_transpt_permease"/>
</dbReference>
<proteinExistence type="inferred from homology"/>
<evidence type="ECO:0000256" key="6">
    <source>
        <dbReference type="ARBA" id="ARBA00023136"/>
    </source>
</evidence>
<comment type="caution">
    <text evidence="9">The sequence shown here is derived from an EMBL/GenBank/DDBJ whole genome shotgun (WGS) entry which is preliminary data.</text>
</comment>
<feature type="transmembrane region" description="Helical" evidence="7">
    <location>
        <begin position="244"/>
        <end position="263"/>
    </location>
</feature>
<dbReference type="InterPro" id="IPR000515">
    <property type="entry name" value="MetI-like"/>
</dbReference>
<name>A0ABD5P2J3_9EURY</name>
<comment type="subcellular location">
    <subcellularLocation>
        <location evidence="1 7">Cell membrane</location>
        <topology evidence="1 7">Multi-pass membrane protein</topology>
    </subcellularLocation>
</comment>
<dbReference type="Proteomes" id="UP001595821">
    <property type="component" value="Unassembled WGS sequence"/>
</dbReference>
<evidence type="ECO:0000259" key="8">
    <source>
        <dbReference type="PROSITE" id="PS50928"/>
    </source>
</evidence>
<dbReference type="PROSITE" id="PS50928">
    <property type="entry name" value="ABC_TM1"/>
    <property type="match status" value="1"/>
</dbReference>
<keyword evidence="5 7" id="KW-1133">Transmembrane helix</keyword>
<dbReference type="Gene3D" id="1.10.3720.10">
    <property type="entry name" value="MetI-like"/>
    <property type="match status" value="1"/>
</dbReference>
<evidence type="ECO:0000313" key="9">
    <source>
        <dbReference type="EMBL" id="MFC4248426.1"/>
    </source>
</evidence>
<dbReference type="PANTHER" id="PTHR43386">
    <property type="entry name" value="OLIGOPEPTIDE TRANSPORT SYSTEM PERMEASE PROTEIN APPC"/>
    <property type="match status" value="1"/>
</dbReference>
<dbReference type="AlphaFoldDB" id="A0ABD5P2J3"/>
<feature type="transmembrane region" description="Helical" evidence="7">
    <location>
        <begin position="41"/>
        <end position="64"/>
    </location>
</feature>
<keyword evidence="4 7" id="KW-0812">Transmembrane</keyword>
<dbReference type="CDD" id="cd06261">
    <property type="entry name" value="TM_PBP2"/>
    <property type="match status" value="1"/>
</dbReference>
<dbReference type="InterPro" id="IPR035906">
    <property type="entry name" value="MetI-like_sf"/>
</dbReference>
<dbReference type="Pfam" id="PF00528">
    <property type="entry name" value="BPD_transp_1"/>
    <property type="match status" value="1"/>
</dbReference>
<evidence type="ECO:0000256" key="1">
    <source>
        <dbReference type="ARBA" id="ARBA00004651"/>
    </source>
</evidence>
<feature type="transmembrane region" description="Helical" evidence="7">
    <location>
        <begin position="143"/>
        <end position="165"/>
    </location>
</feature>
<dbReference type="PANTHER" id="PTHR43386:SF1">
    <property type="entry name" value="D,D-DIPEPTIDE TRANSPORT SYSTEM PERMEASE PROTEIN DDPC-RELATED"/>
    <property type="match status" value="1"/>
</dbReference>
<evidence type="ECO:0000256" key="5">
    <source>
        <dbReference type="ARBA" id="ARBA00022989"/>
    </source>
</evidence>
<reference evidence="9 10" key="1">
    <citation type="journal article" date="2014" name="Int. J. Syst. Evol. Microbiol.">
        <title>Complete genome sequence of Corynebacterium casei LMG S-19264T (=DSM 44701T), isolated from a smear-ripened cheese.</title>
        <authorList>
            <consortium name="US DOE Joint Genome Institute (JGI-PGF)"/>
            <person name="Walter F."/>
            <person name="Albersmeier A."/>
            <person name="Kalinowski J."/>
            <person name="Ruckert C."/>
        </authorList>
    </citation>
    <scope>NUCLEOTIDE SEQUENCE [LARGE SCALE GENOMIC DNA]</scope>
    <source>
        <strain evidence="9 10">IBRC-M 10912</strain>
    </source>
</reference>
<dbReference type="SUPFAM" id="SSF161098">
    <property type="entry name" value="MetI-like"/>
    <property type="match status" value="1"/>
</dbReference>
<dbReference type="InterPro" id="IPR025966">
    <property type="entry name" value="OppC_N"/>
</dbReference>
<comment type="similarity">
    <text evidence="7">Belongs to the binding-protein-dependent transport system permease family.</text>
</comment>
<organism evidence="9 10">
    <name type="scientific">Natribaculum luteum</name>
    <dbReference type="NCBI Taxonomy" id="1586232"/>
    <lineage>
        <taxon>Archaea</taxon>
        <taxon>Methanobacteriati</taxon>
        <taxon>Methanobacteriota</taxon>
        <taxon>Stenosarchaea group</taxon>
        <taxon>Halobacteria</taxon>
        <taxon>Halobacteriales</taxon>
        <taxon>Natrialbaceae</taxon>
        <taxon>Natribaculum</taxon>
    </lineage>
</organism>
<evidence type="ECO:0000256" key="2">
    <source>
        <dbReference type="ARBA" id="ARBA00022448"/>
    </source>
</evidence>
<protein>
    <submittedName>
        <fullName evidence="9">ABC transporter permease</fullName>
    </submittedName>
</protein>
<dbReference type="RefSeq" id="WP_246972275.1">
    <property type="nucleotide sequence ID" value="NZ_CP095397.1"/>
</dbReference>
<evidence type="ECO:0000313" key="10">
    <source>
        <dbReference type="Proteomes" id="UP001595821"/>
    </source>
</evidence>
<sequence length="321" mass="35203">MRTERNTEPDVVQERSAQFESETEEYRTELQTLLHHFRHDLLGVVALALLGFVLLMTVAGPMLLSRGPIEQNYASIRAPPGSEFLLGADQLGRSVLSRMVVGGRYSIAIGVLSVLFAGTLGTVIGSAAAYTDREWLDEMFMRSMDVIMSFPAIVMGIAVMGIFGSDPISVGPVEMTNFWKLVMIIGVIYTPRFARITRGAVLQEKGKSYVLLSRIEGASHAHVFLREILPNVLSPLLVMFTYRIGSAMILAAALSFLGIGIQPPTPSWGNMLADSRDLIFIDVWWVTVFPALALATTIVCLNILGDSIRDALDPDVDILED</sequence>
<keyword evidence="6 7" id="KW-0472">Membrane</keyword>
<feature type="transmembrane region" description="Helical" evidence="7">
    <location>
        <begin position="177"/>
        <end position="194"/>
    </location>
</feature>
<dbReference type="Pfam" id="PF12911">
    <property type="entry name" value="OppC_N"/>
    <property type="match status" value="1"/>
</dbReference>
<evidence type="ECO:0000256" key="3">
    <source>
        <dbReference type="ARBA" id="ARBA00022475"/>
    </source>
</evidence>
<dbReference type="GeneID" id="71852924"/>
<evidence type="ECO:0000256" key="4">
    <source>
        <dbReference type="ARBA" id="ARBA00022692"/>
    </source>
</evidence>
<feature type="transmembrane region" description="Helical" evidence="7">
    <location>
        <begin position="283"/>
        <end position="304"/>
    </location>
</feature>